<proteinExistence type="predicted"/>
<evidence type="ECO:0000313" key="2">
    <source>
        <dbReference type="Proteomes" id="UP000593576"/>
    </source>
</evidence>
<dbReference type="Proteomes" id="UP000593576">
    <property type="component" value="Unassembled WGS sequence"/>
</dbReference>
<protein>
    <submittedName>
        <fullName evidence="1">Uncharacterized protein</fullName>
    </submittedName>
</protein>
<comment type="caution">
    <text evidence="1">The sequence shown here is derived from an EMBL/GenBank/DDBJ whole genome shotgun (WGS) entry which is preliminary data.</text>
</comment>
<name>A0A7J9KSQ2_GOSSC</name>
<accession>A0A7J9KSQ2</accession>
<dbReference type="AlphaFoldDB" id="A0A7J9KSQ2"/>
<gene>
    <name evidence="1" type="ORF">Goshw_015967</name>
</gene>
<organism evidence="1 2">
    <name type="scientific">Gossypium schwendimanii</name>
    <name type="common">Cotton</name>
    <dbReference type="NCBI Taxonomy" id="34291"/>
    <lineage>
        <taxon>Eukaryota</taxon>
        <taxon>Viridiplantae</taxon>
        <taxon>Streptophyta</taxon>
        <taxon>Embryophyta</taxon>
        <taxon>Tracheophyta</taxon>
        <taxon>Spermatophyta</taxon>
        <taxon>Magnoliopsida</taxon>
        <taxon>eudicotyledons</taxon>
        <taxon>Gunneridae</taxon>
        <taxon>Pentapetalae</taxon>
        <taxon>rosids</taxon>
        <taxon>malvids</taxon>
        <taxon>Malvales</taxon>
        <taxon>Malvaceae</taxon>
        <taxon>Malvoideae</taxon>
        <taxon>Gossypium</taxon>
    </lineage>
</organism>
<sequence>MMVKQFNSCIDRLEDSMRTFDKKALEDLFVVLWNIWNSRNNFVFRGKEEARTFWDRACQLSNYFRIHNLSSQPILPRIPRVRKWEKPQEGFFKINVDVTVNNFGTGLGRVGHYH</sequence>
<reference evidence="1 2" key="1">
    <citation type="journal article" date="2019" name="Genome Biol. Evol.">
        <title>Insights into the evolution of the New World diploid cottons (Gossypium, subgenus Houzingenia) based on genome sequencing.</title>
        <authorList>
            <person name="Grover C.E."/>
            <person name="Arick M.A. 2nd"/>
            <person name="Thrash A."/>
            <person name="Conover J.L."/>
            <person name="Sanders W.S."/>
            <person name="Peterson D.G."/>
            <person name="Frelichowski J.E."/>
            <person name="Scheffler J.A."/>
            <person name="Scheffler B.E."/>
            <person name="Wendel J.F."/>
        </authorList>
    </citation>
    <scope>NUCLEOTIDE SEQUENCE [LARGE SCALE GENOMIC DNA]</scope>
    <source>
        <strain evidence="1">1</strain>
        <tissue evidence="1">Leaf</tissue>
    </source>
</reference>
<evidence type="ECO:0000313" key="1">
    <source>
        <dbReference type="EMBL" id="MBA0849430.1"/>
    </source>
</evidence>
<dbReference type="EMBL" id="JABFAF010000002">
    <property type="protein sequence ID" value="MBA0849430.1"/>
    <property type="molecule type" value="Genomic_DNA"/>
</dbReference>
<keyword evidence="2" id="KW-1185">Reference proteome</keyword>
<dbReference type="OrthoDB" id="995925at2759"/>